<evidence type="ECO:0000256" key="5">
    <source>
        <dbReference type="ARBA" id="ARBA00022741"/>
    </source>
</evidence>
<feature type="compositionally biased region" description="Polar residues" evidence="11">
    <location>
        <begin position="936"/>
        <end position="952"/>
    </location>
</feature>
<dbReference type="Gene3D" id="1.10.510.10">
    <property type="entry name" value="Transferase(Phosphotransferase) domain 1"/>
    <property type="match status" value="1"/>
</dbReference>
<dbReference type="PROSITE" id="PS50011">
    <property type="entry name" value="PROTEIN_KINASE_DOM"/>
    <property type="match status" value="1"/>
</dbReference>
<feature type="compositionally biased region" description="Polar residues" evidence="11">
    <location>
        <begin position="961"/>
        <end position="970"/>
    </location>
</feature>
<dbReference type="InterPro" id="IPR017441">
    <property type="entry name" value="Protein_kinase_ATP_BS"/>
</dbReference>
<accession>A0A1L0FGM6</accession>
<evidence type="ECO:0000313" key="14">
    <source>
        <dbReference type="Proteomes" id="UP000183365"/>
    </source>
</evidence>
<feature type="compositionally biased region" description="Basic and acidic residues" evidence="11">
    <location>
        <begin position="496"/>
        <end position="505"/>
    </location>
</feature>
<evidence type="ECO:0000256" key="1">
    <source>
        <dbReference type="ARBA" id="ARBA00008874"/>
    </source>
</evidence>
<evidence type="ECO:0000256" key="3">
    <source>
        <dbReference type="ARBA" id="ARBA00022527"/>
    </source>
</evidence>
<keyword evidence="3" id="KW-0723">Serine/threonine-protein kinase</keyword>
<evidence type="ECO:0000259" key="12">
    <source>
        <dbReference type="PROSITE" id="PS50011"/>
    </source>
</evidence>
<dbReference type="GO" id="GO:0005737">
    <property type="term" value="C:cytoplasm"/>
    <property type="evidence" value="ECO:0007669"/>
    <property type="project" value="TreeGrafter"/>
</dbReference>
<evidence type="ECO:0000256" key="7">
    <source>
        <dbReference type="ARBA" id="ARBA00022840"/>
    </source>
</evidence>
<feature type="compositionally biased region" description="Polar residues" evidence="11">
    <location>
        <begin position="982"/>
        <end position="1003"/>
    </location>
</feature>
<dbReference type="PROSITE" id="PS00107">
    <property type="entry name" value="PROTEIN_KINASE_ATP"/>
    <property type="match status" value="1"/>
</dbReference>
<sequence length="1509" mass="167230">MESNNSNNMFSNGSKFSINSFSGKTTRSTDNINTNQKIDNLHSKNIFNASSKSLSSSMINPKGTPVNKSILSLKSNNNSNSETSISLSSKNESSTSANKHMPIPVGVHTQSEGDLPMTQGMAISNGNIIKSRLRSNTAGKLTSTASMSNIHTMPSEETSKPNKKPKSQSKDITKMKAPNVLNIFKRTEVIGRGKFGVVYKGYHMKTKHVYAIKVLNLDSNEDEIEDVQQEIKFLSSSRNIQNVTKYYGSYLHDTKLWIIMEYCAGGSLRTLLRAGVLNDEMISVIFRELLYAVSAIHHDKLIHRDIKAANVLIGYDGKVKLCDFGVAAKLTQTRPRRQSLAGTPFWMAPEVITESSTYDSKADIWSLGITVFESATGNPPYCDVDAMRAMQMIAKNKPPRLEGKQYSSDLKEFVALCLDENPYERSSASELLKSQFISKYGSVKVSVLKELIVRYNNYKNKNKNDMSLTDNEPSSLNAKPEKNKSIKTSNKNTSKSNKDIKSGSKNIEKIISSSNAVNIPSTPMPLAPSMGDRTYSDVFGAAFARAEEGNNVIAEEKEDSSNESTESNSSFQWDFDTHKSNEKEIKAGISEVMNKNDFNNINDEPYWNDDNNDDDKQPFHHFQTNTTMRKHSSYFNTQTAAPASMIHSYHPHHNNVSQKTNKPGQQSIRTGNLKFSSSFKYSNNTGAVTNAHEATYPSKQTPSYNIYSNNYVPRTINNNVGATEKDSRMINTKKLDVPDKYTSGRHNVKEGSEIPMSLLRLFEDLDAKPPNELELPLMTPTPMGDYFGHEPKSYFESAGMSKPENYPMYKLKNKKYLQDGKTSSTLSLNTDGVSTPLSVSESNVVEIEIPDELPVATTPSMASIPSQIKTRSRSSTLNAVLSKNANNVAKNMEIHRRGTVSSGYLKNPGLNNNSGTALNSEARAHGREDALESNKELQQPRNMAPATNTGRSSPIKIDLKINTSSTQQVHNPKGLLEDGNRKSPNLTQEKNSSRMTSPNQRNFYQEPLSAMTPSSTFIPSPKRKRNLSMAGGQQKPNIGVEMANNNAEIMNTLLQPFNNVSNDDIGGSSISLSVSQTPEISSKRLTRDFRKNNPNLKLEMPLPKHNMQSHASTTSSNIDVSTGLGPTQSSTSVNQFGFNTNNPGNVAYAMTPLAEKSMMFTSGDIKRSEALHGDTASGEMKTNTVNERSGNNLAGIVEETYDVSTVKRRNNINEDAENSILKKAKEINNGTNGSTSNVNDDEHKRNESNGVMGNSEFSLGANMNDNVPLKTPGLTPGLVTNFENGLLVSQDKKPNDVNYFGSSSGNLINKLESLNSEELKNYNNSHYASVNERKSSILSNHTDATFVKPMKNSDNTHATQEPGATVGSPVGMLGNEDDNGDSGNVINTNIINRRISSKTRSLSNSQVTTPKLEEFADMRIMFLDYPALKENERDIIEELEGTDVDEVDNSEAEEIKEILEEEKDHYYYYAVEQEQRDILMRDLNQLMIDYETAFGLLENEYKIFEETLN</sequence>
<name>A0A1L0FGM6_9ASCO</name>
<dbReference type="PANTHER" id="PTHR48012">
    <property type="entry name" value="STERILE20-LIKE KINASE, ISOFORM B-RELATED"/>
    <property type="match status" value="1"/>
</dbReference>
<feature type="compositionally biased region" description="Polar residues" evidence="11">
    <location>
        <begin position="1106"/>
        <end position="1118"/>
    </location>
</feature>
<keyword evidence="14" id="KW-1185">Reference proteome</keyword>
<dbReference type="PROSITE" id="PS00108">
    <property type="entry name" value="PROTEIN_KINASE_ST"/>
    <property type="match status" value="1"/>
</dbReference>
<dbReference type="EMBL" id="FQNF01000011">
    <property type="protein sequence ID" value="SGZ38742.1"/>
    <property type="molecule type" value="Genomic_DNA"/>
</dbReference>
<comment type="catalytic activity">
    <reaction evidence="8">
        <text>L-threonyl-[protein] + ATP = O-phospho-L-threonyl-[protein] + ADP + H(+)</text>
        <dbReference type="Rhea" id="RHEA:46608"/>
        <dbReference type="Rhea" id="RHEA-COMP:11060"/>
        <dbReference type="Rhea" id="RHEA-COMP:11605"/>
        <dbReference type="ChEBI" id="CHEBI:15378"/>
        <dbReference type="ChEBI" id="CHEBI:30013"/>
        <dbReference type="ChEBI" id="CHEBI:30616"/>
        <dbReference type="ChEBI" id="CHEBI:61977"/>
        <dbReference type="ChEBI" id="CHEBI:456216"/>
        <dbReference type="EC" id="2.7.11.1"/>
    </reaction>
</comment>
<feature type="compositionally biased region" description="Basic and acidic residues" evidence="11">
    <location>
        <begin position="922"/>
        <end position="935"/>
    </location>
</feature>
<feature type="region of interest" description="Disordered" evidence="11">
    <location>
        <begin position="1094"/>
        <end position="1118"/>
    </location>
</feature>
<feature type="region of interest" description="Disordered" evidence="11">
    <location>
        <begin position="1225"/>
        <end position="1255"/>
    </location>
</feature>
<feature type="binding site" evidence="10">
    <location>
        <position position="213"/>
    </location>
    <ligand>
        <name>ATP</name>
        <dbReference type="ChEBI" id="CHEBI:30616"/>
    </ligand>
</feature>
<feature type="region of interest" description="Disordered" evidence="11">
    <location>
        <begin position="554"/>
        <end position="577"/>
    </location>
</feature>
<feature type="compositionally biased region" description="Low complexity" evidence="11">
    <location>
        <begin position="486"/>
        <end position="495"/>
    </location>
</feature>
<organism evidence="13 14">
    <name type="scientific">Hanseniaspora guilliermondii</name>
    <dbReference type="NCBI Taxonomy" id="56406"/>
    <lineage>
        <taxon>Eukaryota</taxon>
        <taxon>Fungi</taxon>
        <taxon>Dikarya</taxon>
        <taxon>Ascomycota</taxon>
        <taxon>Saccharomycotina</taxon>
        <taxon>Saccharomycetes</taxon>
        <taxon>Saccharomycodales</taxon>
        <taxon>Saccharomycodaceae</taxon>
        <taxon>Hanseniaspora</taxon>
    </lineage>
</organism>
<evidence type="ECO:0000256" key="6">
    <source>
        <dbReference type="ARBA" id="ARBA00022777"/>
    </source>
</evidence>
<gene>
    <name evidence="13" type="ORF">HGUI_00942</name>
</gene>
<feature type="compositionally biased region" description="Polar residues" evidence="11">
    <location>
        <begin position="142"/>
        <end position="156"/>
    </location>
</feature>
<feature type="region of interest" description="Disordered" evidence="11">
    <location>
        <begin position="1351"/>
        <end position="1383"/>
    </location>
</feature>
<evidence type="ECO:0000313" key="13">
    <source>
        <dbReference type="EMBL" id="SGZ38742.1"/>
    </source>
</evidence>
<evidence type="ECO:0000256" key="4">
    <source>
        <dbReference type="ARBA" id="ARBA00022679"/>
    </source>
</evidence>
<feature type="compositionally biased region" description="Polar residues" evidence="11">
    <location>
        <begin position="465"/>
        <end position="477"/>
    </location>
</feature>
<dbReference type="FunFam" id="1.10.510.10:FF:000499">
    <property type="entry name" value="Serine/threonine-protein kinase KIC1"/>
    <property type="match status" value="1"/>
</dbReference>
<evidence type="ECO:0000256" key="11">
    <source>
        <dbReference type="SAM" id="MobiDB-lite"/>
    </source>
</evidence>
<dbReference type="InterPro" id="IPR000719">
    <property type="entry name" value="Prot_kinase_dom"/>
</dbReference>
<dbReference type="OrthoDB" id="248923at2759"/>
<dbReference type="Pfam" id="PF00069">
    <property type="entry name" value="Pkinase"/>
    <property type="match status" value="1"/>
</dbReference>
<evidence type="ECO:0000256" key="8">
    <source>
        <dbReference type="ARBA" id="ARBA00047899"/>
    </source>
</evidence>
<feature type="region of interest" description="Disordered" evidence="11">
    <location>
        <begin position="54"/>
        <end position="100"/>
    </location>
</feature>
<feature type="compositionally biased region" description="Low complexity" evidence="11">
    <location>
        <begin position="67"/>
        <end position="96"/>
    </location>
</feature>
<feature type="region of interest" description="Disordered" evidence="11">
    <location>
        <begin position="142"/>
        <end position="172"/>
    </location>
</feature>
<evidence type="ECO:0000256" key="10">
    <source>
        <dbReference type="PROSITE-ProRule" id="PRU10141"/>
    </source>
</evidence>
<evidence type="ECO:0000256" key="2">
    <source>
        <dbReference type="ARBA" id="ARBA00012513"/>
    </source>
</evidence>
<keyword evidence="7 10" id="KW-0067">ATP-binding</keyword>
<dbReference type="InterPro" id="IPR008271">
    <property type="entry name" value="Ser/Thr_kinase_AS"/>
</dbReference>
<keyword evidence="6" id="KW-0418">Kinase</keyword>
<comment type="similarity">
    <text evidence="1">Belongs to the protein kinase superfamily. STE Ser/Thr protein kinase family. STE20 subfamily.</text>
</comment>
<keyword evidence="5 10" id="KW-0547">Nucleotide-binding</keyword>
<proteinExistence type="inferred from homology"/>
<dbReference type="SMART" id="SM00220">
    <property type="entry name" value="S_TKc"/>
    <property type="match status" value="1"/>
</dbReference>
<dbReference type="GO" id="GO:0004674">
    <property type="term" value="F:protein serine/threonine kinase activity"/>
    <property type="evidence" value="ECO:0007669"/>
    <property type="project" value="UniProtKB-KW"/>
</dbReference>
<feature type="compositionally biased region" description="Low complexity" evidence="11">
    <location>
        <begin position="1228"/>
        <end position="1237"/>
    </location>
</feature>
<dbReference type="SUPFAM" id="SSF56112">
    <property type="entry name" value="Protein kinase-like (PK-like)"/>
    <property type="match status" value="1"/>
</dbReference>
<feature type="region of interest" description="Disordered" evidence="11">
    <location>
        <begin position="900"/>
        <end position="1036"/>
    </location>
</feature>
<dbReference type="InterPro" id="IPR050629">
    <property type="entry name" value="STE20/SPS1-PAK"/>
</dbReference>
<feature type="domain" description="Protein kinase" evidence="12">
    <location>
        <begin position="184"/>
        <end position="437"/>
    </location>
</feature>
<keyword evidence="4" id="KW-0808">Transferase</keyword>
<feature type="region of interest" description="Disordered" evidence="11">
    <location>
        <begin position="462"/>
        <end position="505"/>
    </location>
</feature>
<dbReference type="VEuPathDB" id="FungiDB:HGUI_00942"/>
<dbReference type="PANTHER" id="PTHR48012:SF10">
    <property type="entry name" value="FI20177P1"/>
    <property type="match status" value="1"/>
</dbReference>
<feature type="compositionally biased region" description="Polar residues" evidence="11">
    <location>
        <begin position="900"/>
        <end position="919"/>
    </location>
</feature>
<protein>
    <recommendedName>
        <fullName evidence="2">non-specific serine/threonine protein kinase</fullName>
        <ecNumber evidence="2">2.7.11.1</ecNumber>
    </recommendedName>
</protein>
<reference evidence="14" key="1">
    <citation type="submission" date="2016-11" db="EMBL/GenBank/DDBJ databases">
        <authorList>
            <person name="Guldener U."/>
        </authorList>
    </citation>
    <scope>NUCLEOTIDE SEQUENCE [LARGE SCALE GENOMIC DNA]</scope>
</reference>
<dbReference type="InterPro" id="IPR011009">
    <property type="entry name" value="Kinase-like_dom_sf"/>
</dbReference>
<evidence type="ECO:0000256" key="9">
    <source>
        <dbReference type="ARBA" id="ARBA00048679"/>
    </source>
</evidence>
<dbReference type="EC" id="2.7.11.1" evidence="2"/>
<dbReference type="Proteomes" id="UP000183365">
    <property type="component" value="Unassembled WGS sequence"/>
</dbReference>
<comment type="catalytic activity">
    <reaction evidence="9">
        <text>L-seryl-[protein] + ATP = O-phospho-L-seryl-[protein] + ADP + H(+)</text>
        <dbReference type="Rhea" id="RHEA:17989"/>
        <dbReference type="Rhea" id="RHEA-COMP:9863"/>
        <dbReference type="Rhea" id="RHEA-COMP:11604"/>
        <dbReference type="ChEBI" id="CHEBI:15378"/>
        <dbReference type="ChEBI" id="CHEBI:29999"/>
        <dbReference type="ChEBI" id="CHEBI:30616"/>
        <dbReference type="ChEBI" id="CHEBI:83421"/>
        <dbReference type="ChEBI" id="CHEBI:456216"/>
        <dbReference type="EC" id="2.7.11.1"/>
    </reaction>
</comment>
<dbReference type="GO" id="GO:0005524">
    <property type="term" value="F:ATP binding"/>
    <property type="evidence" value="ECO:0007669"/>
    <property type="project" value="UniProtKB-UniRule"/>
</dbReference>